<gene>
    <name evidence="6" type="ORF">GRI39_12610</name>
</gene>
<evidence type="ECO:0000313" key="7">
    <source>
        <dbReference type="Proteomes" id="UP000460561"/>
    </source>
</evidence>
<dbReference type="OrthoDB" id="8481272at2"/>
<evidence type="ECO:0000256" key="2">
    <source>
        <dbReference type="ARBA" id="ARBA00022670"/>
    </source>
</evidence>
<keyword evidence="2" id="KW-0645">Protease</keyword>
<dbReference type="EMBL" id="WTYQ01000005">
    <property type="protein sequence ID" value="MXP26874.1"/>
    <property type="molecule type" value="Genomic_DNA"/>
</dbReference>
<comment type="caution">
    <text evidence="6">The sequence shown here is derived from an EMBL/GenBank/DDBJ whole genome shotgun (WGS) entry which is preliminary data.</text>
</comment>
<sequence>MNGRAAALAKAAQSYVGMPFCLHGRHPAGGFDCLGLILTALADVGIIAPPPPAYAMRNSTISPLFAFAEELGLVPGAAPFRAGDILLGRTGPAQFHCAIALGETDFIHAHAGLRRVVRTPGPFPWPLRRLWRLPPD</sequence>
<name>A0A845AB05_9SPHN</name>
<protein>
    <recommendedName>
        <fullName evidence="5">NlpC/P60 domain-containing protein</fullName>
    </recommendedName>
</protein>
<dbReference type="Gene3D" id="3.90.1720.10">
    <property type="entry name" value="endopeptidase domain like (from Nostoc punctiforme)"/>
    <property type="match status" value="1"/>
</dbReference>
<evidence type="ECO:0000259" key="5">
    <source>
        <dbReference type="PROSITE" id="PS51935"/>
    </source>
</evidence>
<dbReference type="InterPro" id="IPR000064">
    <property type="entry name" value="NLP_P60_dom"/>
</dbReference>
<keyword evidence="7" id="KW-1185">Reference proteome</keyword>
<dbReference type="SUPFAM" id="SSF54001">
    <property type="entry name" value="Cysteine proteinases"/>
    <property type="match status" value="1"/>
</dbReference>
<accession>A0A845AB05</accession>
<evidence type="ECO:0000256" key="4">
    <source>
        <dbReference type="ARBA" id="ARBA00022807"/>
    </source>
</evidence>
<comment type="similarity">
    <text evidence="1">Belongs to the peptidase C40 family.</text>
</comment>
<keyword evidence="4" id="KW-0788">Thiol protease</keyword>
<organism evidence="6 7">
    <name type="scientific">Altericroceibacterium indicum</name>
    <dbReference type="NCBI Taxonomy" id="374177"/>
    <lineage>
        <taxon>Bacteria</taxon>
        <taxon>Pseudomonadati</taxon>
        <taxon>Pseudomonadota</taxon>
        <taxon>Alphaproteobacteria</taxon>
        <taxon>Sphingomonadales</taxon>
        <taxon>Erythrobacteraceae</taxon>
        <taxon>Altericroceibacterium</taxon>
    </lineage>
</organism>
<dbReference type="PROSITE" id="PS51935">
    <property type="entry name" value="NLPC_P60"/>
    <property type="match status" value="1"/>
</dbReference>
<dbReference type="InterPro" id="IPR038765">
    <property type="entry name" value="Papain-like_cys_pep_sf"/>
</dbReference>
<dbReference type="Proteomes" id="UP000460561">
    <property type="component" value="Unassembled WGS sequence"/>
</dbReference>
<dbReference type="GO" id="GO:0006508">
    <property type="term" value="P:proteolysis"/>
    <property type="evidence" value="ECO:0007669"/>
    <property type="project" value="UniProtKB-KW"/>
</dbReference>
<evidence type="ECO:0000256" key="1">
    <source>
        <dbReference type="ARBA" id="ARBA00007074"/>
    </source>
</evidence>
<dbReference type="RefSeq" id="WP_160740084.1">
    <property type="nucleotide sequence ID" value="NZ_WTYQ01000005.1"/>
</dbReference>
<feature type="domain" description="NlpC/P60" evidence="5">
    <location>
        <begin position="2"/>
        <end position="136"/>
    </location>
</feature>
<dbReference type="Pfam" id="PF00877">
    <property type="entry name" value="NLPC_P60"/>
    <property type="match status" value="1"/>
</dbReference>
<reference evidence="6 7" key="1">
    <citation type="submission" date="2019-12" db="EMBL/GenBank/DDBJ databases">
        <title>Genomic-based taxomic classification of the family Erythrobacteraceae.</title>
        <authorList>
            <person name="Xu L."/>
        </authorList>
    </citation>
    <scope>NUCLEOTIDE SEQUENCE [LARGE SCALE GENOMIC DNA]</scope>
    <source>
        <strain evidence="6 7">DSM 18604</strain>
    </source>
</reference>
<keyword evidence="3" id="KW-0378">Hydrolase</keyword>
<proteinExistence type="inferred from homology"/>
<evidence type="ECO:0000313" key="6">
    <source>
        <dbReference type="EMBL" id="MXP26874.1"/>
    </source>
</evidence>
<dbReference type="GO" id="GO:0008234">
    <property type="term" value="F:cysteine-type peptidase activity"/>
    <property type="evidence" value="ECO:0007669"/>
    <property type="project" value="UniProtKB-KW"/>
</dbReference>
<evidence type="ECO:0000256" key="3">
    <source>
        <dbReference type="ARBA" id="ARBA00022801"/>
    </source>
</evidence>
<dbReference type="AlphaFoldDB" id="A0A845AB05"/>